<feature type="region of interest" description="Disordered" evidence="1">
    <location>
        <begin position="32"/>
        <end position="68"/>
    </location>
</feature>
<feature type="compositionally biased region" description="Basic and acidic residues" evidence="1">
    <location>
        <begin position="35"/>
        <end position="44"/>
    </location>
</feature>
<evidence type="ECO:0000256" key="1">
    <source>
        <dbReference type="SAM" id="MobiDB-lite"/>
    </source>
</evidence>
<accession>A0A6A4QF32</accession>
<sequence>MTIPSSPAKSSYRSKKLDESLHKLNKCVEALNSKEQLRNEKLPNERLGGSHFSKMRSQTQRSPSKLVNQRVEDRPENLILNKRIRASVADIRGEGQRNSFLRQSLAAGKDKDNIKAGGKGCDNVKEKIRKSPAGGETWDRKMIRKRSMGTVCARLIDGEGELIRVMHPKLVNGSLQSSDAQDSR</sequence>
<reference evidence="3" key="1">
    <citation type="journal article" date="2020" name="Nat. Commun.">
        <title>Genome sequence of the cluster root forming white lupin.</title>
        <authorList>
            <person name="Hufnagel B."/>
            <person name="Marques A."/>
            <person name="Soriano A."/>
            <person name="Marques L."/>
            <person name="Divol F."/>
            <person name="Doumas P."/>
            <person name="Sallet E."/>
            <person name="Mancinotti D."/>
            <person name="Carrere S."/>
            <person name="Marande W."/>
            <person name="Arribat S."/>
            <person name="Keller J."/>
            <person name="Huneau C."/>
            <person name="Blein T."/>
            <person name="Aime D."/>
            <person name="Laguerre M."/>
            <person name="Taylor J."/>
            <person name="Schubert V."/>
            <person name="Nelson M."/>
            <person name="Geu-Flores F."/>
            <person name="Crespi M."/>
            <person name="Gallardo-Guerrero K."/>
            <person name="Delaux P.-M."/>
            <person name="Salse J."/>
            <person name="Berges H."/>
            <person name="Guyot R."/>
            <person name="Gouzy J."/>
            <person name="Peret B."/>
        </authorList>
    </citation>
    <scope>NUCLEOTIDE SEQUENCE [LARGE SCALE GENOMIC DNA]</scope>
    <source>
        <strain evidence="3">cv. Amiga</strain>
    </source>
</reference>
<dbReference type="Proteomes" id="UP000447434">
    <property type="component" value="Chromosome 6"/>
</dbReference>
<dbReference type="AlphaFoldDB" id="A0A6A4QF32"/>
<dbReference type="PANTHER" id="PTHR31115">
    <property type="entry name" value="OS05G0107300 PROTEIN"/>
    <property type="match status" value="1"/>
</dbReference>
<dbReference type="OrthoDB" id="1742742at2759"/>
<dbReference type="EMBL" id="WOCE01000006">
    <property type="protein sequence ID" value="KAE9611814.1"/>
    <property type="molecule type" value="Genomic_DNA"/>
</dbReference>
<feature type="compositionally biased region" description="Polar residues" evidence="1">
    <location>
        <begin position="55"/>
        <end position="67"/>
    </location>
</feature>
<gene>
    <name evidence="2" type="ORF">Lalb_Chr06g0166431</name>
</gene>
<comment type="caution">
    <text evidence="2">The sequence shown here is derived from an EMBL/GenBank/DDBJ whole genome shotgun (WGS) entry which is preliminary data.</text>
</comment>
<proteinExistence type="predicted"/>
<organism evidence="2 3">
    <name type="scientific">Lupinus albus</name>
    <name type="common">White lupine</name>
    <name type="synonym">Lupinus termis</name>
    <dbReference type="NCBI Taxonomy" id="3870"/>
    <lineage>
        <taxon>Eukaryota</taxon>
        <taxon>Viridiplantae</taxon>
        <taxon>Streptophyta</taxon>
        <taxon>Embryophyta</taxon>
        <taxon>Tracheophyta</taxon>
        <taxon>Spermatophyta</taxon>
        <taxon>Magnoliopsida</taxon>
        <taxon>eudicotyledons</taxon>
        <taxon>Gunneridae</taxon>
        <taxon>Pentapetalae</taxon>
        <taxon>rosids</taxon>
        <taxon>fabids</taxon>
        <taxon>Fabales</taxon>
        <taxon>Fabaceae</taxon>
        <taxon>Papilionoideae</taxon>
        <taxon>50 kb inversion clade</taxon>
        <taxon>genistoids sensu lato</taxon>
        <taxon>core genistoids</taxon>
        <taxon>Genisteae</taxon>
        <taxon>Lupinus</taxon>
    </lineage>
</organism>
<dbReference type="PANTHER" id="PTHR31115:SF2">
    <property type="entry name" value="OS05G0107300 PROTEIN"/>
    <property type="match status" value="1"/>
</dbReference>
<name>A0A6A4QF32_LUPAL</name>
<evidence type="ECO:0000313" key="3">
    <source>
        <dbReference type="Proteomes" id="UP000447434"/>
    </source>
</evidence>
<evidence type="ECO:0000313" key="2">
    <source>
        <dbReference type="EMBL" id="KAE9611814.1"/>
    </source>
</evidence>
<protein>
    <submittedName>
        <fullName evidence="2">Uncharacterized protein</fullName>
    </submittedName>
</protein>
<keyword evidence="3" id="KW-1185">Reference proteome</keyword>